<keyword evidence="2" id="KW-0963">Cytoplasm</keyword>
<dbReference type="Proteomes" id="UP001318040">
    <property type="component" value="Chromosome 13"/>
</dbReference>
<dbReference type="GO" id="GO:0007216">
    <property type="term" value="P:G protein-coupled glutamate receptor signaling pathway"/>
    <property type="evidence" value="ECO:0007669"/>
    <property type="project" value="InterPro"/>
</dbReference>
<dbReference type="AlphaFoldDB" id="A0AAJ7WT78"/>
<feature type="coiled-coil region" evidence="7">
    <location>
        <begin position="236"/>
        <end position="339"/>
    </location>
</feature>
<keyword evidence="10" id="KW-1185">Reference proteome</keyword>
<feature type="compositionally biased region" description="Low complexity" evidence="8">
    <location>
        <begin position="150"/>
        <end position="168"/>
    </location>
</feature>
<name>A0AAJ7WT78_PETMA</name>
<dbReference type="PANTHER" id="PTHR10918">
    <property type="entry name" value="HOMER"/>
    <property type="match status" value="1"/>
</dbReference>
<evidence type="ECO:0000256" key="7">
    <source>
        <dbReference type="SAM" id="Coils"/>
    </source>
</evidence>
<dbReference type="InterPro" id="IPR000697">
    <property type="entry name" value="WH1/EVH1_dom"/>
</dbReference>
<reference evidence="11" key="1">
    <citation type="submission" date="2025-08" db="UniProtKB">
        <authorList>
            <consortium name="RefSeq"/>
        </authorList>
    </citation>
    <scope>IDENTIFICATION</scope>
    <source>
        <tissue evidence="11">Sperm</tissue>
    </source>
</reference>
<dbReference type="SMART" id="SM00461">
    <property type="entry name" value="WH1"/>
    <property type="match status" value="1"/>
</dbReference>
<evidence type="ECO:0000313" key="11">
    <source>
        <dbReference type="RefSeq" id="XP_032809090.1"/>
    </source>
</evidence>
<dbReference type="KEGG" id="pmrn:116941885"/>
<dbReference type="PROSITE" id="PS50229">
    <property type="entry name" value="WH1"/>
    <property type="match status" value="1"/>
</dbReference>
<feature type="region of interest" description="Disordered" evidence="8">
    <location>
        <begin position="1"/>
        <end position="33"/>
    </location>
</feature>
<dbReference type="InterPro" id="IPR044100">
    <property type="entry name" value="Homer_EVH1"/>
</dbReference>
<feature type="region of interest" description="Disordered" evidence="8">
    <location>
        <begin position="134"/>
        <end position="220"/>
    </location>
</feature>
<keyword evidence="3" id="KW-0770">Synapse</keyword>
<dbReference type="SUPFAM" id="SSF50729">
    <property type="entry name" value="PH domain-like"/>
    <property type="match status" value="1"/>
</dbReference>
<dbReference type="InterPro" id="IPR011993">
    <property type="entry name" value="PH-like_dom_sf"/>
</dbReference>
<dbReference type="InterPro" id="IPR045027">
    <property type="entry name" value="Homer"/>
</dbReference>
<protein>
    <submittedName>
        <fullName evidence="11">Homer protein homolog 1-like isoform X1</fullName>
    </submittedName>
</protein>
<dbReference type="GO" id="GO:0014069">
    <property type="term" value="C:postsynaptic density"/>
    <property type="evidence" value="ECO:0007669"/>
    <property type="project" value="UniProtKB-SubCell"/>
</dbReference>
<dbReference type="CDD" id="cd01206">
    <property type="entry name" value="EVH1_Homer_Vesl"/>
    <property type="match status" value="1"/>
</dbReference>
<feature type="compositionally biased region" description="Basic and acidic residues" evidence="8">
    <location>
        <begin position="193"/>
        <end position="204"/>
    </location>
</feature>
<evidence type="ECO:0000256" key="5">
    <source>
        <dbReference type="ARBA" id="ARBA00023606"/>
    </source>
</evidence>
<keyword evidence="4 7" id="KW-0175">Coiled coil</keyword>
<comment type="subcellular location">
    <subcellularLocation>
        <location evidence="1">Cytoplasm</location>
    </subcellularLocation>
    <subcellularLocation>
        <location evidence="6">Postsynaptic density</location>
    </subcellularLocation>
</comment>
<evidence type="ECO:0000256" key="1">
    <source>
        <dbReference type="ARBA" id="ARBA00004496"/>
    </source>
</evidence>
<evidence type="ECO:0000256" key="4">
    <source>
        <dbReference type="ARBA" id="ARBA00023054"/>
    </source>
</evidence>
<gene>
    <name evidence="11" type="primary">LOC116941885</name>
</gene>
<evidence type="ECO:0000256" key="2">
    <source>
        <dbReference type="ARBA" id="ARBA00022490"/>
    </source>
</evidence>
<feature type="domain" description="WH1" evidence="9">
    <location>
        <begin position="25"/>
        <end position="137"/>
    </location>
</feature>
<sequence length="373" mass="40970">MQPPPPPAAAAELRPPSELCQTKGDPSGREQPVFSSEAQVFQIDPTTQRSWLPVSQQVVRVSFYHDAVRNIHRIISIDGTKVIINSTILPNMKFTKTSQKFGQWADGKANTVYGLGFNSEKLLMEFSQKFEEIKEGSAGKQQPMQDGVNGAATGSGTGPSSTTDTGKLPPRPLGPLERLNKLNERPRPPVSEKPTEAAVLRRDGPPQNGKGVRPLSMGPVAGMQAPGRTETWAAEMAACRHECEQLQHKVAELEGRKAEADALAVRNAELNGRVAALEARLAEREQELGTLKMMSEDSNQVHRQKEDVMQKLKAAEERAHQMESQLRELERRLADGRARDATRRAQLQASLRSLDGKISELADLRNSLAQLAV</sequence>
<proteinExistence type="inferred from homology"/>
<evidence type="ECO:0000313" key="10">
    <source>
        <dbReference type="Proteomes" id="UP001318040"/>
    </source>
</evidence>
<evidence type="ECO:0000256" key="3">
    <source>
        <dbReference type="ARBA" id="ARBA00023018"/>
    </source>
</evidence>
<dbReference type="GO" id="GO:0005737">
    <property type="term" value="C:cytoplasm"/>
    <property type="evidence" value="ECO:0007669"/>
    <property type="project" value="UniProtKB-SubCell"/>
</dbReference>
<dbReference type="FunFam" id="2.30.29.30:FF:000014">
    <property type="entry name" value="Homer homolog 1 (Drosophila)"/>
    <property type="match status" value="1"/>
</dbReference>
<evidence type="ECO:0000256" key="6">
    <source>
        <dbReference type="ARBA" id="ARBA00034105"/>
    </source>
</evidence>
<dbReference type="RefSeq" id="XP_032809090.1">
    <property type="nucleotide sequence ID" value="XM_032953199.1"/>
</dbReference>
<comment type="similarity">
    <text evidence="5">Belongs to the Homer family.</text>
</comment>
<organism evidence="10 11">
    <name type="scientific">Petromyzon marinus</name>
    <name type="common">Sea lamprey</name>
    <dbReference type="NCBI Taxonomy" id="7757"/>
    <lineage>
        <taxon>Eukaryota</taxon>
        <taxon>Metazoa</taxon>
        <taxon>Chordata</taxon>
        <taxon>Craniata</taxon>
        <taxon>Vertebrata</taxon>
        <taxon>Cyclostomata</taxon>
        <taxon>Hyperoartia</taxon>
        <taxon>Petromyzontiformes</taxon>
        <taxon>Petromyzontidae</taxon>
        <taxon>Petromyzon</taxon>
    </lineage>
</organism>
<feature type="compositionally biased region" description="Basic and acidic residues" evidence="8">
    <location>
        <begin position="178"/>
        <end position="187"/>
    </location>
</feature>
<dbReference type="Pfam" id="PF00568">
    <property type="entry name" value="WH1"/>
    <property type="match status" value="1"/>
</dbReference>
<evidence type="ECO:0000259" key="9">
    <source>
        <dbReference type="PROSITE" id="PS50229"/>
    </source>
</evidence>
<dbReference type="Gene3D" id="2.30.29.30">
    <property type="entry name" value="Pleckstrin-homology domain (PH domain)/Phosphotyrosine-binding domain (PTB)"/>
    <property type="match status" value="1"/>
</dbReference>
<evidence type="ECO:0000256" key="8">
    <source>
        <dbReference type="SAM" id="MobiDB-lite"/>
    </source>
</evidence>
<accession>A0AAJ7WT78</accession>
<dbReference type="Gene3D" id="1.20.5.1700">
    <property type="match status" value="1"/>
</dbReference>
<dbReference type="GO" id="GO:0035256">
    <property type="term" value="F:G protein-coupled glutamate receptor binding"/>
    <property type="evidence" value="ECO:0007669"/>
    <property type="project" value="InterPro"/>
</dbReference>